<feature type="domain" description="XdhC Rossmann" evidence="2">
    <location>
        <begin position="151"/>
        <end position="294"/>
    </location>
</feature>
<keyword evidence="4" id="KW-1185">Reference proteome</keyword>
<dbReference type="Pfam" id="PF13478">
    <property type="entry name" value="XdhC_C"/>
    <property type="match status" value="1"/>
</dbReference>
<proteinExistence type="predicted"/>
<dbReference type="InterPro" id="IPR014308">
    <property type="entry name" value="Xanthine_DH_XdhC"/>
</dbReference>
<gene>
    <name evidence="3" type="ORF">BCF46_1510</name>
</gene>
<protein>
    <submittedName>
        <fullName evidence="3">Molybdenum cofactor sulfurylase</fullName>
    </submittedName>
</protein>
<feature type="domain" description="XdhC- CoxI" evidence="1">
    <location>
        <begin position="12"/>
        <end position="64"/>
    </location>
</feature>
<dbReference type="NCBIfam" id="TIGR02964">
    <property type="entry name" value="xanthine_xdhC"/>
    <property type="match status" value="1"/>
</dbReference>
<evidence type="ECO:0000313" key="3">
    <source>
        <dbReference type="EMBL" id="RLJ59361.1"/>
    </source>
</evidence>
<dbReference type="InterPro" id="IPR052698">
    <property type="entry name" value="MoCofactor_Util/Proc"/>
</dbReference>
<dbReference type="AlphaFoldDB" id="A0A497WRB5"/>
<dbReference type="InterPro" id="IPR003777">
    <property type="entry name" value="XdhC_CoxI"/>
</dbReference>
<reference evidence="3 4" key="1">
    <citation type="submission" date="2018-10" db="EMBL/GenBank/DDBJ databases">
        <title>Genomic Encyclopedia of Archaeal and Bacterial Type Strains, Phase II (KMG-II): from individual species to whole genera.</title>
        <authorList>
            <person name="Goeker M."/>
        </authorList>
    </citation>
    <scope>NUCLEOTIDE SEQUENCE [LARGE SCALE GENOMIC DNA]</scope>
    <source>
        <strain evidence="3 4">DSM 29466</strain>
    </source>
</reference>
<dbReference type="PANTHER" id="PTHR30388:SF6">
    <property type="entry name" value="XANTHINE DEHYDROGENASE SUBUNIT A-RELATED"/>
    <property type="match status" value="1"/>
</dbReference>
<comment type="caution">
    <text evidence="3">The sequence shown here is derived from an EMBL/GenBank/DDBJ whole genome shotgun (WGS) entry which is preliminary data.</text>
</comment>
<dbReference type="OrthoDB" id="61481at2"/>
<dbReference type="InterPro" id="IPR027051">
    <property type="entry name" value="XdhC_Rossmann_dom"/>
</dbReference>
<evidence type="ECO:0000313" key="4">
    <source>
        <dbReference type="Proteomes" id="UP000269157"/>
    </source>
</evidence>
<accession>A0A497WRB5</accession>
<evidence type="ECO:0000259" key="2">
    <source>
        <dbReference type="Pfam" id="PF13478"/>
    </source>
</evidence>
<dbReference type="Proteomes" id="UP000269157">
    <property type="component" value="Unassembled WGS sequence"/>
</dbReference>
<name>A0A497WRB5_9RHOB</name>
<dbReference type="RefSeq" id="WP_121023074.1">
    <property type="nucleotide sequence ID" value="NZ_RCCE01000002.1"/>
</dbReference>
<dbReference type="Gene3D" id="3.40.50.720">
    <property type="entry name" value="NAD(P)-binding Rossmann-like Domain"/>
    <property type="match status" value="1"/>
</dbReference>
<dbReference type="Pfam" id="PF02625">
    <property type="entry name" value="XdhC_CoxI"/>
    <property type="match status" value="1"/>
</dbReference>
<dbReference type="PANTHER" id="PTHR30388">
    <property type="entry name" value="ALDEHYDE OXIDOREDUCTASE MOLYBDENUM COFACTOR ASSEMBLY PROTEIN"/>
    <property type="match status" value="1"/>
</dbReference>
<sequence>MSFDAAGLRDALAEHGHVARVVIVAHQGSSPRETGASMLVWEGGQSGTIGGGALELEAARLALKRTTPTITRVPLGPSLGQCCGGAVTLATEVFTKMPDIETSFARRVDGDAAQPMAIARAIANTRNGSGEGLVFENGWLFEPVQPARTPLWVWGAGHVGRAIVSTLAPTQAFDITWIDSGPHRFPENQDIQSSVTELTAINIPDAAHCAPLEAHHLILTYSHAFDLELCHRLLSHGFATAGLIGSATKWTRFRSRLQALGHTDAQIARIRCPIGQPVLGKHPQAIAVGVASELLMSMQTETLGKDVAV</sequence>
<evidence type="ECO:0000259" key="1">
    <source>
        <dbReference type="Pfam" id="PF02625"/>
    </source>
</evidence>
<dbReference type="EMBL" id="RCCE01000002">
    <property type="protein sequence ID" value="RLJ59361.1"/>
    <property type="molecule type" value="Genomic_DNA"/>
</dbReference>
<organism evidence="3 4">
    <name type="scientific">Litoreibacter meonggei</name>
    <dbReference type="NCBI Taxonomy" id="1049199"/>
    <lineage>
        <taxon>Bacteria</taxon>
        <taxon>Pseudomonadati</taxon>
        <taxon>Pseudomonadota</taxon>
        <taxon>Alphaproteobacteria</taxon>
        <taxon>Rhodobacterales</taxon>
        <taxon>Roseobacteraceae</taxon>
        <taxon>Litoreibacter</taxon>
    </lineage>
</organism>